<dbReference type="InterPro" id="IPR000014">
    <property type="entry name" value="PAS"/>
</dbReference>
<dbReference type="InterPro" id="IPR000700">
    <property type="entry name" value="PAS-assoc_C"/>
</dbReference>
<dbReference type="Pfam" id="PF13426">
    <property type="entry name" value="PAS_9"/>
    <property type="match status" value="1"/>
</dbReference>
<reference evidence="3" key="1">
    <citation type="journal article" date="2014" name="Front. Microbiol.">
        <title>High frequency of phylogenetically diverse reductive dehalogenase-homologous genes in deep subseafloor sedimentary metagenomes.</title>
        <authorList>
            <person name="Kawai M."/>
            <person name="Futagami T."/>
            <person name="Toyoda A."/>
            <person name="Takaki Y."/>
            <person name="Nishi S."/>
            <person name="Hori S."/>
            <person name="Arai W."/>
            <person name="Tsubouchi T."/>
            <person name="Morono Y."/>
            <person name="Uchiyama I."/>
            <person name="Ito T."/>
            <person name="Fujiyama A."/>
            <person name="Inagaki F."/>
            <person name="Takami H."/>
        </authorList>
    </citation>
    <scope>NUCLEOTIDE SEQUENCE</scope>
    <source>
        <strain evidence="3">Expedition CK06-06</strain>
    </source>
</reference>
<evidence type="ECO:0008006" key="4">
    <source>
        <dbReference type="Google" id="ProtNLM"/>
    </source>
</evidence>
<dbReference type="SUPFAM" id="SSF55785">
    <property type="entry name" value="PYP-like sensor domain (PAS domain)"/>
    <property type="match status" value="1"/>
</dbReference>
<dbReference type="PROSITE" id="PS50112">
    <property type="entry name" value="PAS"/>
    <property type="match status" value="1"/>
</dbReference>
<feature type="non-terminal residue" evidence="3">
    <location>
        <position position="154"/>
    </location>
</feature>
<dbReference type="NCBIfam" id="TIGR00229">
    <property type="entry name" value="sensory_box"/>
    <property type="match status" value="1"/>
</dbReference>
<comment type="caution">
    <text evidence="3">The sequence shown here is derived from an EMBL/GenBank/DDBJ whole genome shotgun (WGS) entry which is preliminary data.</text>
</comment>
<gene>
    <name evidence="3" type="ORF">S01H4_48501</name>
</gene>
<organism evidence="3">
    <name type="scientific">marine sediment metagenome</name>
    <dbReference type="NCBI Taxonomy" id="412755"/>
    <lineage>
        <taxon>unclassified sequences</taxon>
        <taxon>metagenomes</taxon>
        <taxon>ecological metagenomes</taxon>
    </lineage>
</organism>
<evidence type="ECO:0000259" key="1">
    <source>
        <dbReference type="PROSITE" id="PS50112"/>
    </source>
</evidence>
<dbReference type="EMBL" id="BART01027351">
    <property type="protein sequence ID" value="GAG92087.1"/>
    <property type="molecule type" value="Genomic_DNA"/>
</dbReference>
<name>X1CG80_9ZZZZ</name>
<evidence type="ECO:0000313" key="3">
    <source>
        <dbReference type="EMBL" id="GAG92087.1"/>
    </source>
</evidence>
<dbReference type="InterPro" id="IPR035965">
    <property type="entry name" value="PAS-like_dom_sf"/>
</dbReference>
<dbReference type="Gene3D" id="3.30.450.20">
    <property type="entry name" value="PAS domain"/>
    <property type="match status" value="1"/>
</dbReference>
<dbReference type="AlphaFoldDB" id="X1CG80"/>
<dbReference type="PROSITE" id="PS50113">
    <property type="entry name" value="PAC"/>
    <property type="match status" value="1"/>
</dbReference>
<feature type="domain" description="PAC" evidence="2">
    <location>
        <begin position="79"/>
        <end position="131"/>
    </location>
</feature>
<feature type="domain" description="PAS" evidence="1">
    <location>
        <begin position="27"/>
        <end position="57"/>
    </location>
</feature>
<proteinExistence type="predicted"/>
<protein>
    <recommendedName>
        <fullName evidence="4">PAS domain-containing protein</fullName>
    </recommendedName>
</protein>
<evidence type="ECO:0000259" key="2">
    <source>
        <dbReference type="PROSITE" id="PS50113"/>
    </source>
</evidence>
<dbReference type="CDD" id="cd00130">
    <property type="entry name" value="PAS"/>
    <property type="match status" value="1"/>
</dbReference>
<accession>X1CG80</accession>
<sequence length="154" mass="17448">MKGVLKGDDGRPLGRVAGYLYRILHGLWICDHEGKVVRINKASEKINGIKADQVLGKKMGDLVREGLIDRSVTLEVLKNRTTVTIIQQLKNGKQLLVTGNPVLDDQGEIFLVVVNERDITELNRLRNELEENRVLAQGYRFEISQLQKQKDLFA</sequence>